<keyword evidence="4" id="KW-0004">4Fe-4S</keyword>
<dbReference type="Pfam" id="PF04879">
    <property type="entry name" value="Molybdop_Fe4S4"/>
    <property type="match status" value="1"/>
</dbReference>
<dbReference type="GO" id="GO:0043546">
    <property type="term" value="F:molybdopterin cofactor binding"/>
    <property type="evidence" value="ECO:0007669"/>
    <property type="project" value="InterPro"/>
</dbReference>
<organism evidence="12 13">
    <name type="scientific">Methylocystis rosea</name>
    <dbReference type="NCBI Taxonomy" id="173366"/>
    <lineage>
        <taxon>Bacteria</taxon>
        <taxon>Pseudomonadati</taxon>
        <taxon>Pseudomonadota</taxon>
        <taxon>Alphaproteobacteria</taxon>
        <taxon>Hyphomicrobiales</taxon>
        <taxon>Methylocystaceae</taxon>
        <taxon>Methylocystis</taxon>
    </lineage>
</organism>
<evidence type="ECO:0000256" key="2">
    <source>
        <dbReference type="ARBA" id="ARBA00001966"/>
    </source>
</evidence>
<dbReference type="Pfam" id="PF01568">
    <property type="entry name" value="Molydop_binding"/>
    <property type="match status" value="1"/>
</dbReference>
<evidence type="ECO:0000256" key="1">
    <source>
        <dbReference type="ARBA" id="ARBA00001942"/>
    </source>
</evidence>
<dbReference type="SMART" id="SM00926">
    <property type="entry name" value="Molybdop_Fe4S4"/>
    <property type="match status" value="1"/>
</dbReference>
<keyword evidence="6" id="KW-0479">Metal-binding</keyword>
<dbReference type="CDD" id="cd02754">
    <property type="entry name" value="MopB_Nitrate-R-NapA-like"/>
    <property type="match status" value="1"/>
</dbReference>
<dbReference type="GO" id="GO:0016491">
    <property type="term" value="F:oxidoreductase activity"/>
    <property type="evidence" value="ECO:0007669"/>
    <property type="project" value="UniProtKB-KW"/>
</dbReference>
<evidence type="ECO:0000313" key="12">
    <source>
        <dbReference type="EMBL" id="AZG77663.1"/>
    </source>
</evidence>
<proteinExistence type="inferred from homology"/>
<comment type="similarity">
    <text evidence="3">Belongs to the prokaryotic molybdopterin-containing oxidoreductase family. NasA/NapA/NarB subfamily.</text>
</comment>
<dbReference type="InterPro" id="IPR009010">
    <property type="entry name" value="Asp_de-COase-like_dom_sf"/>
</dbReference>
<keyword evidence="10" id="KW-0534">Nitrate assimilation</keyword>
<feature type="domain" description="4Fe-4S Mo/W bis-MGD-type" evidence="11">
    <location>
        <begin position="23"/>
        <end position="87"/>
    </location>
</feature>
<dbReference type="PANTHER" id="PTHR43105:SF9">
    <property type="entry name" value="NADPH-FE(3+) OXIDOREDUCTASE SUBUNIT ALPHA"/>
    <property type="match status" value="1"/>
</dbReference>
<dbReference type="Gene3D" id="2.40.40.20">
    <property type="match status" value="1"/>
</dbReference>
<protein>
    <submittedName>
        <fullName evidence="12">Nitrate reductase</fullName>
    </submittedName>
</protein>
<dbReference type="Gene3D" id="3.40.228.10">
    <property type="entry name" value="Dimethylsulfoxide Reductase, domain 2"/>
    <property type="match status" value="1"/>
</dbReference>
<keyword evidence="5" id="KW-0500">Molybdenum</keyword>
<dbReference type="PANTHER" id="PTHR43105">
    <property type="entry name" value="RESPIRATORY NITRATE REDUCTASE"/>
    <property type="match status" value="1"/>
</dbReference>
<evidence type="ECO:0000256" key="3">
    <source>
        <dbReference type="ARBA" id="ARBA00008747"/>
    </source>
</evidence>
<dbReference type="GO" id="GO:1990204">
    <property type="term" value="C:oxidoreductase complex"/>
    <property type="evidence" value="ECO:0007669"/>
    <property type="project" value="UniProtKB-ARBA"/>
</dbReference>
<evidence type="ECO:0000256" key="5">
    <source>
        <dbReference type="ARBA" id="ARBA00022505"/>
    </source>
</evidence>
<dbReference type="AlphaFoldDB" id="A0A3G8M6P4"/>
<dbReference type="Pfam" id="PF00384">
    <property type="entry name" value="Molybdopterin"/>
    <property type="match status" value="1"/>
</dbReference>
<evidence type="ECO:0000256" key="4">
    <source>
        <dbReference type="ARBA" id="ARBA00022485"/>
    </source>
</evidence>
<dbReference type="InterPro" id="IPR050123">
    <property type="entry name" value="Prok_molybdopt-oxidoreductase"/>
</dbReference>
<keyword evidence="8" id="KW-0408">Iron</keyword>
<evidence type="ECO:0000256" key="9">
    <source>
        <dbReference type="ARBA" id="ARBA00023014"/>
    </source>
</evidence>
<dbReference type="RefSeq" id="WP_124739318.1">
    <property type="nucleotide sequence ID" value="NZ_CP034086.1"/>
</dbReference>
<dbReference type="InterPro" id="IPR006963">
    <property type="entry name" value="Mopterin_OxRdtase_4Fe-4S_dom"/>
</dbReference>
<dbReference type="CDD" id="cd02791">
    <property type="entry name" value="MopB_CT_Nitrate-R-NapA-like"/>
    <property type="match status" value="1"/>
</dbReference>
<dbReference type="InterPro" id="IPR041854">
    <property type="entry name" value="BFD-like_2Fe2S-bd_dom_sf"/>
</dbReference>
<comment type="cofactor">
    <cofactor evidence="2">
        <name>[4Fe-4S] cluster</name>
        <dbReference type="ChEBI" id="CHEBI:49883"/>
    </cofactor>
</comment>
<dbReference type="SUPFAM" id="SSF50692">
    <property type="entry name" value="ADC-like"/>
    <property type="match status" value="1"/>
</dbReference>
<accession>A0A3G8M6P4</accession>
<sequence length="926" mass="99159">MLDEVLAPARLENPHNSLVPDQATTTRSTCPYCGVGCGVLASANSADVIGDPAHPANFGRLCSKGSALGETLGLEGRLLHPMRRQADGAFARVSWGAALDQAADGFRRIIDEHGPDAVAVYLSGQLLTEDYYVANKLMKGFIGSANVDTNSRLCMASTVAGHKRAFGADVVPGCYEDLDEADLIVLAGSNAAWCHPVLFQRIMRNKEERGAKLVVIDTRRTPTAESADLFLQIAPGADQALFCGLLVYLAKLGAFDDDYVRRHTTGLECALKAARNIASSIEATAASTGLREVDIASFFELFAQTPRTVTAFSQGVNQSAQGTDKVNAIINCHLATGRVGKPGASPFSLTGQPNAMGGREVGGLANSLAAHMGFDADSIDRVRRFWNAPRMATRQGLKAVQMFDAIARGDIKALWVVGTNPAASLPNANAARAALSKLKLFIVSDNVASNDTINSGAHLLLPAQAWGEKSGTVTNSERRLSRQRAFLPSPGETRADWAIFADVARRLGFAGFDYGAVAEVFREHAALSAFENNGTRAFDIGGLARFSDAQYDALEPTQWPVCDGDGKGCARFFADGGFISQGGRAQFVAPAKPTLATTLTRDFPLRLNTGRIRDQWHTMTRTGESPRLARHLPEPFVEINPSDAERFGLEDGGFARVATPYGSCVLRAVVTERQPAGHAFAPIHWTDETAADARIGALVAPCVDPFSGQPESKATPAIVTPLRFARKGFLLSRSSITLPEGVWWARVAVVNGYGYRVAGNLTDDEWTEIIHAAAASEDVIHLIDETKDQFSGATFVEDRAALIWALSPVAQSWDLALELFARDRLDQSERLSLLSGRSGRQRTDDGPLVCSCFSVGQKQIEAAIQQGCRSALDVGKATRAGSNCGSCQPEIQRLIKISLAAESAMGLAREDKTNMKEGASDETVGF</sequence>
<dbReference type="Gene3D" id="1.10.10.1100">
    <property type="entry name" value="BFD-like [2Fe-2S]-binding domain"/>
    <property type="match status" value="1"/>
</dbReference>
<dbReference type="GO" id="GO:0016020">
    <property type="term" value="C:membrane"/>
    <property type="evidence" value="ECO:0007669"/>
    <property type="project" value="TreeGrafter"/>
</dbReference>
<dbReference type="KEGG" id="mros:EHO51_13490"/>
<dbReference type="GO" id="GO:0046872">
    <property type="term" value="F:metal ion binding"/>
    <property type="evidence" value="ECO:0007669"/>
    <property type="project" value="UniProtKB-KW"/>
</dbReference>
<dbReference type="Gene3D" id="3.40.50.740">
    <property type="match status" value="1"/>
</dbReference>
<dbReference type="SUPFAM" id="SSF53706">
    <property type="entry name" value="Formate dehydrogenase/DMSO reductase, domains 1-3"/>
    <property type="match status" value="1"/>
</dbReference>
<comment type="cofactor">
    <cofactor evidence="1">
        <name>Mo-bis(molybdopterin guanine dinucleotide)</name>
        <dbReference type="ChEBI" id="CHEBI:60539"/>
    </cofactor>
</comment>
<dbReference type="EMBL" id="CP034086">
    <property type="protein sequence ID" value="AZG77663.1"/>
    <property type="molecule type" value="Genomic_DNA"/>
</dbReference>
<evidence type="ECO:0000256" key="10">
    <source>
        <dbReference type="ARBA" id="ARBA00023063"/>
    </source>
</evidence>
<dbReference type="Gene3D" id="2.20.25.90">
    <property type="entry name" value="ADC-like domains"/>
    <property type="match status" value="1"/>
</dbReference>
<evidence type="ECO:0000256" key="6">
    <source>
        <dbReference type="ARBA" id="ARBA00022723"/>
    </source>
</evidence>
<keyword evidence="9" id="KW-0411">Iron-sulfur</keyword>
<evidence type="ECO:0000313" key="13">
    <source>
        <dbReference type="Proteomes" id="UP000273982"/>
    </source>
</evidence>
<dbReference type="InterPro" id="IPR041957">
    <property type="entry name" value="CT_Nitrate-R-NapA-like"/>
</dbReference>
<dbReference type="Proteomes" id="UP000273982">
    <property type="component" value="Chromosome"/>
</dbReference>
<dbReference type="GO" id="GO:0045333">
    <property type="term" value="P:cellular respiration"/>
    <property type="evidence" value="ECO:0007669"/>
    <property type="project" value="UniProtKB-ARBA"/>
</dbReference>
<dbReference type="GO" id="GO:0051539">
    <property type="term" value="F:4 iron, 4 sulfur cluster binding"/>
    <property type="evidence" value="ECO:0007669"/>
    <property type="project" value="UniProtKB-KW"/>
</dbReference>
<evidence type="ECO:0000259" key="11">
    <source>
        <dbReference type="PROSITE" id="PS51669"/>
    </source>
</evidence>
<dbReference type="GO" id="GO:0042128">
    <property type="term" value="P:nitrate assimilation"/>
    <property type="evidence" value="ECO:0007669"/>
    <property type="project" value="UniProtKB-KW"/>
</dbReference>
<dbReference type="PROSITE" id="PS51669">
    <property type="entry name" value="4FE4S_MOW_BIS_MGD"/>
    <property type="match status" value="1"/>
</dbReference>
<dbReference type="InterPro" id="IPR006656">
    <property type="entry name" value="Mopterin_OxRdtase"/>
</dbReference>
<gene>
    <name evidence="12" type="ORF">EHO51_13490</name>
</gene>
<reference evidence="12 13" key="1">
    <citation type="submission" date="2018-11" db="EMBL/GenBank/DDBJ databases">
        <title>Genome squencing of methanotrophic bacteria isolated from alkaline groundwater in Korea.</title>
        <authorList>
            <person name="Nguyen L.N."/>
        </authorList>
    </citation>
    <scope>NUCLEOTIDE SEQUENCE [LARGE SCALE GENOMIC DNA]</scope>
    <source>
        <strain evidence="12 13">GW6</strain>
    </source>
</reference>
<dbReference type="Pfam" id="PF04324">
    <property type="entry name" value="Fer2_BFD"/>
    <property type="match status" value="1"/>
</dbReference>
<name>A0A3G8M6P4_9HYPH</name>
<evidence type="ECO:0000256" key="8">
    <source>
        <dbReference type="ARBA" id="ARBA00023004"/>
    </source>
</evidence>
<dbReference type="InterPro" id="IPR006657">
    <property type="entry name" value="MoPterin_dinucl-bd_dom"/>
</dbReference>
<dbReference type="InterPro" id="IPR007419">
    <property type="entry name" value="BFD-like_2Fe2S-bd_dom"/>
</dbReference>
<evidence type="ECO:0000256" key="7">
    <source>
        <dbReference type="ARBA" id="ARBA00023002"/>
    </source>
</evidence>
<keyword evidence="7" id="KW-0560">Oxidoreductase</keyword>